<dbReference type="InterPro" id="IPR007410">
    <property type="entry name" value="LpqE-like"/>
</dbReference>
<dbReference type="RefSeq" id="WP_159804743.1">
    <property type="nucleotide sequence ID" value="NZ_BLJE01000001.1"/>
</dbReference>
<evidence type="ECO:0000313" key="2">
    <source>
        <dbReference type="Proteomes" id="UP000436822"/>
    </source>
</evidence>
<dbReference type="AlphaFoldDB" id="A0A6N6JC17"/>
<accession>A0A6N6JC17</accession>
<dbReference type="Pfam" id="PF04314">
    <property type="entry name" value="PCuAC"/>
    <property type="match status" value="1"/>
</dbReference>
<dbReference type="OrthoDB" id="6385276at2"/>
<dbReference type="Gene3D" id="2.60.40.1890">
    <property type="entry name" value="PCu(A)C copper chaperone"/>
    <property type="match status" value="1"/>
</dbReference>
<evidence type="ECO:0000313" key="1">
    <source>
        <dbReference type="EMBL" id="GFE63851.1"/>
    </source>
</evidence>
<dbReference type="EMBL" id="BLJE01000001">
    <property type="protein sequence ID" value="GFE63851.1"/>
    <property type="molecule type" value="Genomic_DNA"/>
</dbReference>
<protein>
    <recommendedName>
        <fullName evidence="3">Copper(I)-binding protein</fullName>
    </recommendedName>
</protein>
<organism evidence="1 2">
    <name type="scientific">Litoreibacter roseus</name>
    <dbReference type="NCBI Taxonomy" id="2601869"/>
    <lineage>
        <taxon>Bacteria</taxon>
        <taxon>Pseudomonadati</taxon>
        <taxon>Pseudomonadota</taxon>
        <taxon>Alphaproteobacteria</taxon>
        <taxon>Rhodobacterales</taxon>
        <taxon>Roseobacteraceae</taxon>
        <taxon>Litoreibacter</taxon>
    </lineage>
</organism>
<gene>
    <name evidence="1" type="ORF">KIN_09250</name>
</gene>
<dbReference type="Proteomes" id="UP000436822">
    <property type="component" value="Unassembled WGS sequence"/>
</dbReference>
<evidence type="ECO:0008006" key="3">
    <source>
        <dbReference type="Google" id="ProtNLM"/>
    </source>
</evidence>
<sequence>MKRIVAVALLVGAGLVTLLMTGLPKSDIVLTNARAVQVEGRPNMFMVTMTIQNDGGPVALSSVSSPQAVSVSVMNPFGGGSPLIVPGSATSEIAMDGAHVMLMIDGQGFSEGSLLPMTVTFADYGDVSTKVLNASADTMVMDHGPANGVLVSDTPTIAISAPEGITADGGELLIETENFVFRKAEDTVPHIDNEGHAHVYLNGLKLGRLYGSTTQIGSLQPGKYTVRISLHTNDHRPYLNDDGPAAAALSFEIP</sequence>
<reference evidence="1 2" key="1">
    <citation type="submission" date="2019-12" db="EMBL/GenBank/DDBJ databases">
        <title>Litoreibacter badius sp. nov., a novel bacteriochlorophyll a-containing bacterium in the genus Litoreibacter.</title>
        <authorList>
            <person name="Kanamuro M."/>
            <person name="Takabe Y."/>
            <person name="Mori K."/>
            <person name="Takaichi S."/>
            <person name="Hanada S."/>
        </authorList>
    </citation>
    <scope>NUCLEOTIDE SEQUENCE [LARGE SCALE GENOMIC DNA]</scope>
    <source>
        <strain evidence="1 2">K6</strain>
    </source>
</reference>
<comment type="caution">
    <text evidence="1">The sequence shown here is derived from an EMBL/GenBank/DDBJ whole genome shotgun (WGS) entry which is preliminary data.</text>
</comment>
<name>A0A6N6JC17_9RHOB</name>
<proteinExistence type="predicted"/>
<dbReference type="SUPFAM" id="SSF110087">
    <property type="entry name" value="DR1885-like metal-binding protein"/>
    <property type="match status" value="1"/>
</dbReference>
<dbReference type="InterPro" id="IPR036182">
    <property type="entry name" value="PCuAC_sf"/>
</dbReference>
<keyword evidence="2" id="KW-1185">Reference proteome</keyword>